<proteinExistence type="predicted"/>
<protein>
    <submittedName>
        <fullName evidence="3">Uncharacterized protein</fullName>
    </submittedName>
</protein>
<dbReference type="SUPFAM" id="SSF53335">
    <property type="entry name" value="S-adenosyl-L-methionine-dependent methyltransferases"/>
    <property type="match status" value="1"/>
</dbReference>
<evidence type="ECO:0000256" key="2">
    <source>
        <dbReference type="SAM" id="Phobius"/>
    </source>
</evidence>
<evidence type="ECO:0000313" key="4">
    <source>
        <dbReference type="Proteomes" id="UP001189429"/>
    </source>
</evidence>
<feature type="non-terminal residue" evidence="3">
    <location>
        <position position="1"/>
    </location>
</feature>
<feature type="region of interest" description="Disordered" evidence="1">
    <location>
        <begin position="327"/>
        <end position="348"/>
    </location>
</feature>
<reference evidence="3" key="1">
    <citation type="submission" date="2023-10" db="EMBL/GenBank/DDBJ databases">
        <authorList>
            <person name="Chen Y."/>
            <person name="Shah S."/>
            <person name="Dougan E. K."/>
            <person name="Thang M."/>
            <person name="Chan C."/>
        </authorList>
    </citation>
    <scope>NUCLEOTIDE SEQUENCE [LARGE SCALE GENOMIC DNA]</scope>
</reference>
<organism evidence="3 4">
    <name type="scientific">Prorocentrum cordatum</name>
    <dbReference type="NCBI Taxonomy" id="2364126"/>
    <lineage>
        <taxon>Eukaryota</taxon>
        <taxon>Sar</taxon>
        <taxon>Alveolata</taxon>
        <taxon>Dinophyceae</taxon>
        <taxon>Prorocentrales</taxon>
        <taxon>Prorocentraceae</taxon>
        <taxon>Prorocentrum</taxon>
    </lineage>
</organism>
<gene>
    <name evidence="3" type="ORF">PCOR1329_LOCUS39500</name>
</gene>
<name>A0ABN9TKR6_9DINO</name>
<accession>A0ABN9TKR6</accession>
<evidence type="ECO:0000313" key="3">
    <source>
        <dbReference type="EMBL" id="CAK0845831.1"/>
    </source>
</evidence>
<keyword evidence="2" id="KW-0812">Transmembrane</keyword>
<evidence type="ECO:0000256" key="1">
    <source>
        <dbReference type="SAM" id="MobiDB-lite"/>
    </source>
</evidence>
<comment type="caution">
    <text evidence="3">The sequence shown here is derived from an EMBL/GenBank/DDBJ whole genome shotgun (WGS) entry which is preliminary data.</text>
</comment>
<dbReference type="InterPro" id="IPR029063">
    <property type="entry name" value="SAM-dependent_MTases_sf"/>
</dbReference>
<sequence>RRYGGASKLMGHPGSRPLLDLLPDEFQVHYSEDQSGCFHLYRVPRAWRGSFVIEEATPGPAFGFPDSARARPRMRTCPMGWVSAFDFTQEAHANLITRQLPHTMGLASLGTCCGRDPRPAPAGTRAPWNWFSIYVGRWGQGKVALETETEQCVFKPSGEPMSDRAARAAAGAWRALKKSAEGFSIWRLGELRPGPECMAWLTSLLQGTSSVTSSVVAGAIGGLAAGGRCDCHCEVAAAPDQGLLQLLQRQLDRCGPEQLHGQVCRALPPPPVATLALIGVGLFFAGVVFGSVLVICSRHAGWLAPKRSAARAYSLWHGQLRGVRSGPSPWVGATPSGSDHDEDLMESDGSPRVGPLGCLQAGAANVEVFRFAYLTTQEKRELLEAREDHVRDIEGSHDIEAAVGQALAGQAWVATESCHGFTHGQADDLAVCQSLASGDRGALTVPNVWALFVVMAGSLSAGAGEGDLGTPPVRFDRSNPRFGGCGGAVVCLSETVQAGWAVAGPRTCKWILHGIRDAGWTPTRRQVGGRNLPQVSHGDAGVEEHAYITEVLERACVFDQPNCTELEAFVVLSWRYQLSEALYAPESAILTEKVKGGEEKRLAHGATAGRAAAASDTAPEAHFARGPLRETSPALLRPQPAVVGSGMAFGPQPPDGRPRGLLPFPGGRALDELLLGAAGGGLSAAGERKARRRRGEEARLRAGLGALSELGGGGSAPGIARATAAQASAVRSLAKLYGGRGPPPADVDSGVADSFDATYQPGRISLPQSRAGAAPLCDVAPNDLQCTLAEGSGLLRDPAEVQAALRELGPAMALDPALRLRGFMRGRFPAELLDKGILEKATVVKETSGAFFVKRKGGLLRWRKRLGLADVECAFQARVVPMGWSWAVHFIQRAHEYLLSSRAPSAPWVRDKVPAAPACEGPSKHCYIDNLSVASDEECEAMNGIAHMPTTLEGVGAKAHLDIPDPSSGSLELLGFEYAAGATPSGLELERLIGHLVSMMTLRRDLLSVLSAVYQFSRKLGRRRAPLWPSAQRELSWAHALLPTIVARSDLQWLPVVTAYDASEWGLGVAESLWGSADVGRAGRLRERARVRGLLATAGGSRREHALHDEEELLRLPDAAALLLGGHARFQEVPRELLLGGHQVAGAAGVRAGAERRGRLPSQAQYTRAMKELADWPAALPRPEGTASTWGKRQSDSLSVRLDRGGGPHAVRSTPPLAYQAAAGWARLRPPQSRPPIPRLVSAGLAGSLFAPSKLLMGHLIVLLCVTCRLPGAGLALLGRQVIGPIAGMPGVLGQVIFVLRSDDLGAPSRTNLGNSHAALGLPEHRRGGRALLERTEQRATPQRLFPIVYGELLAEQKRAAVAAGRGALCPTPPGPRHGGASLDRARGLRFGGKWRPPPSTQRREMHARISKQLERLHPRVLLDLHSLEGKVFLEVFAGAGHLGQALRRRGAAVMGIDVRRGPRRDLRAQKVVSVVNGWILSGLAWRLWLGTPCSGFSGARRAPAGSRMPAALRSPQQPRGLSGLPPRDAAKLADGSALADRAGQLARPALERKIPGGEENPAQSFPWALRSRGRFLAQLGVFDTVIDYCAFGRDF</sequence>
<keyword evidence="2" id="KW-0472">Membrane</keyword>
<keyword evidence="4" id="KW-1185">Reference proteome</keyword>
<keyword evidence="2" id="KW-1133">Transmembrane helix</keyword>
<feature type="region of interest" description="Disordered" evidence="1">
    <location>
        <begin position="1506"/>
        <end position="1527"/>
    </location>
</feature>
<feature type="transmembrane region" description="Helical" evidence="2">
    <location>
        <begin position="272"/>
        <end position="296"/>
    </location>
</feature>
<dbReference type="Proteomes" id="UP001189429">
    <property type="component" value="Unassembled WGS sequence"/>
</dbReference>
<dbReference type="EMBL" id="CAUYUJ010014770">
    <property type="protein sequence ID" value="CAK0845831.1"/>
    <property type="molecule type" value="Genomic_DNA"/>
</dbReference>